<comment type="caution">
    <text evidence="3">The sequence shown here is derived from an EMBL/GenBank/DDBJ whole genome shotgun (WGS) entry which is preliminary data.</text>
</comment>
<protein>
    <submittedName>
        <fullName evidence="3">Putative tricarboxylic transport membrane protein</fullName>
    </submittedName>
</protein>
<dbReference type="AlphaFoldDB" id="A0A543AN46"/>
<name>A0A543AN46_9MICC</name>
<dbReference type="InterPro" id="IPR009936">
    <property type="entry name" value="DUF1468"/>
</dbReference>
<reference evidence="3 4" key="1">
    <citation type="submission" date="2019-06" db="EMBL/GenBank/DDBJ databases">
        <title>Sequencing the genomes of 1000 actinobacteria strains.</title>
        <authorList>
            <person name="Klenk H.-P."/>
        </authorList>
    </citation>
    <scope>NUCLEOTIDE SEQUENCE [LARGE SCALE GENOMIC DNA]</scope>
    <source>
        <strain evidence="3 4">DSM 24083</strain>
    </source>
</reference>
<keyword evidence="1" id="KW-0812">Transmembrane</keyword>
<dbReference type="Proteomes" id="UP000319746">
    <property type="component" value="Unassembled WGS sequence"/>
</dbReference>
<keyword evidence="1" id="KW-0472">Membrane</keyword>
<feature type="transmembrane region" description="Helical" evidence="1">
    <location>
        <begin position="136"/>
        <end position="162"/>
    </location>
</feature>
<feature type="transmembrane region" description="Helical" evidence="1">
    <location>
        <begin position="65"/>
        <end position="84"/>
    </location>
</feature>
<organism evidence="3 4">
    <name type="scientific">Enteractinococcus coprophilus</name>
    <dbReference type="NCBI Taxonomy" id="1027633"/>
    <lineage>
        <taxon>Bacteria</taxon>
        <taxon>Bacillati</taxon>
        <taxon>Actinomycetota</taxon>
        <taxon>Actinomycetes</taxon>
        <taxon>Micrococcales</taxon>
        <taxon>Micrococcaceae</taxon>
    </lineage>
</organism>
<feature type="transmembrane region" description="Helical" evidence="1">
    <location>
        <begin position="96"/>
        <end position="129"/>
    </location>
</feature>
<accession>A0A543AN46</accession>
<dbReference type="EMBL" id="VFOU01000001">
    <property type="protein sequence ID" value="TQL74011.1"/>
    <property type="molecule type" value="Genomic_DNA"/>
</dbReference>
<dbReference type="RefSeq" id="WP_141864353.1">
    <property type="nucleotide sequence ID" value="NZ_BAABAN010000017.1"/>
</dbReference>
<dbReference type="OrthoDB" id="3576735at2"/>
<evidence type="ECO:0000259" key="2">
    <source>
        <dbReference type="Pfam" id="PF07331"/>
    </source>
</evidence>
<evidence type="ECO:0000313" key="3">
    <source>
        <dbReference type="EMBL" id="TQL74011.1"/>
    </source>
</evidence>
<feature type="transmembrane region" description="Helical" evidence="1">
    <location>
        <begin position="33"/>
        <end position="53"/>
    </location>
</feature>
<gene>
    <name evidence="3" type="ORF">FB556_0460</name>
</gene>
<keyword evidence="1" id="KW-1133">Transmembrane helix</keyword>
<proteinExistence type="predicted"/>
<evidence type="ECO:0000313" key="4">
    <source>
        <dbReference type="Proteomes" id="UP000319746"/>
    </source>
</evidence>
<dbReference type="Pfam" id="PF07331">
    <property type="entry name" value="TctB"/>
    <property type="match status" value="1"/>
</dbReference>
<sequence length="167" mass="18269">MTSKEEYTTGDEIYDLDVYEGRPPYTEPGRTDWYSPFIVLIVGVVLLIPSIQLGLGDLTRPGPGMWPAINAGILLLMAPAILIARHKFEPPTYQGLLRVIGIAVPLLIFVPLYDYMGLIGAGAFAVFIIGRFVGKLGWIATILCTILIPVSVYIIFSVLLGVTLRGF</sequence>
<keyword evidence="4" id="KW-1185">Reference proteome</keyword>
<evidence type="ECO:0000256" key="1">
    <source>
        <dbReference type="SAM" id="Phobius"/>
    </source>
</evidence>
<feature type="domain" description="DUF1468" evidence="2">
    <location>
        <begin position="37"/>
        <end position="164"/>
    </location>
</feature>